<dbReference type="FunFam" id="3.40.50.150:FF:000027">
    <property type="entry name" value="Protein-L-isoaspartate O-methyltransferase"/>
    <property type="match status" value="1"/>
</dbReference>
<keyword evidence="9" id="KW-1185">Reference proteome</keyword>
<comment type="caution">
    <text evidence="8">The sequence shown here is derived from an EMBL/GenBank/DDBJ whole genome shotgun (WGS) entry which is preliminary data.</text>
</comment>
<reference evidence="8" key="1">
    <citation type="submission" date="2022-07" db="EMBL/GenBank/DDBJ databases">
        <title>Phylogenomic reconstructions and comparative analyses of Kickxellomycotina fungi.</title>
        <authorList>
            <person name="Reynolds N.K."/>
            <person name="Stajich J.E."/>
            <person name="Barry K."/>
            <person name="Grigoriev I.V."/>
            <person name="Crous P."/>
            <person name="Smith M.E."/>
        </authorList>
    </citation>
    <scope>NUCLEOTIDE SEQUENCE</scope>
    <source>
        <strain evidence="8">NRRL 1566</strain>
    </source>
</reference>
<dbReference type="CDD" id="cd02440">
    <property type="entry name" value="AdoMet_MTases"/>
    <property type="match status" value="1"/>
</dbReference>
<dbReference type="PANTHER" id="PTHR11579">
    <property type="entry name" value="PROTEIN-L-ISOASPARTATE O-METHYLTRANSFERASE"/>
    <property type="match status" value="1"/>
</dbReference>
<keyword evidence="3" id="KW-0963">Cytoplasm</keyword>
<dbReference type="AlphaFoldDB" id="A0A9W8I950"/>
<evidence type="ECO:0000256" key="1">
    <source>
        <dbReference type="ARBA" id="ARBA00004496"/>
    </source>
</evidence>
<dbReference type="InterPro" id="IPR029063">
    <property type="entry name" value="SAM-dependent_MTases_sf"/>
</dbReference>
<dbReference type="SUPFAM" id="SSF53335">
    <property type="entry name" value="S-adenosyl-L-methionine-dependent methyltransferases"/>
    <property type="match status" value="1"/>
</dbReference>
<evidence type="ECO:0000313" key="9">
    <source>
        <dbReference type="Proteomes" id="UP001139887"/>
    </source>
</evidence>
<protein>
    <recommendedName>
        <fullName evidence="7">Protein-L-isoaspartate O-methyltransferase</fullName>
        <ecNumber evidence="7">2.1.1.77</ecNumber>
    </recommendedName>
</protein>
<dbReference type="NCBIfam" id="TIGR00080">
    <property type="entry name" value="pimt"/>
    <property type="match status" value="1"/>
</dbReference>
<comment type="catalytic activity">
    <reaction evidence="7">
        <text>[protein]-L-isoaspartate + S-adenosyl-L-methionine = [protein]-L-isoaspartate alpha-methyl ester + S-adenosyl-L-homocysteine</text>
        <dbReference type="Rhea" id="RHEA:12705"/>
        <dbReference type="Rhea" id="RHEA-COMP:12143"/>
        <dbReference type="Rhea" id="RHEA-COMP:12144"/>
        <dbReference type="ChEBI" id="CHEBI:57856"/>
        <dbReference type="ChEBI" id="CHEBI:59789"/>
        <dbReference type="ChEBI" id="CHEBI:90596"/>
        <dbReference type="ChEBI" id="CHEBI:90598"/>
        <dbReference type="EC" id="2.1.1.77"/>
    </reaction>
</comment>
<comment type="similarity">
    <text evidence="2 7">Belongs to the methyltransferase superfamily. L-isoaspartyl/D-aspartyl protein methyltransferase family.</text>
</comment>
<proteinExistence type="inferred from homology"/>
<dbReference type="GO" id="GO:0032259">
    <property type="term" value="P:methylation"/>
    <property type="evidence" value="ECO:0007669"/>
    <property type="project" value="UniProtKB-KW"/>
</dbReference>
<dbReference type="OrthoDB" id="73890at2759"/>
<keyword evidence="5 7" id="KW-0808">Transferase</keyword>
<evidence type="ECO:0000313" key="8">
    <source>
        <dbReference type="EMBL" id="KAJ2851142.1"/>
    </source>
</evidence>
<evidence type="ECO:0000256" key="2">
    <source>
        <dbReference type="ARBA" id="ARBA00005369"/>
    </source>
</evidence>
<evidence type="ECO:0000256" key="3">
    <source>
        <dbReference type="ARBA" id="ARBA00022490"/>
    </source>
</evidence>
<evidence type="ECO:0000256" key="7">
    <source>
        <dbReference type="RuleBase" id="RU003802"/>
    </source>
</evidence>
<gene>
    <name evidence="8" type="ORF">IWW36_001393</name>
</gene>
<evidence type="ECO:0000256" key="5">
    <source>
        <dbReference type="ARBA" id="ARBA00022679"/>
    </source>
</evidence>
<dbReference type="GO" id="GO:0005737">
    <property type="term" value="C:cytoplasm"/>
    <property type="evidence" value="ECO:0007669"/>
    <property type="project" value="UniProtKB-SubCell"/>
</dbReference>
<dbReference type="Pfam" id="PF01135">
    <property type="entry name" value="PCMT"/>
    <property type="match status" value="1"/>
</dbReference>
<dbReference type="EC" id="2.1.1.77" evidence="7"/>
<comment type="subcellular location">
    <subcellularLocation>
        <location evidence="1">Cytoplasm</location>
    </subcellularLocation>
</comment>
<accession>A0A9W8I950</accession>
<sequence>MAWLCTGNTNKELVDNLLDAKIISSNRVASAMHAVDRAHFSKHHPYEDSPQYIGYGATISAPHMHGYALENLQDYLKPGMNALDVGSGSGYLTACMAEMVGENGHVVGIDHIPELVADSQRALDQHYSAWTQSGRIKVVAGDGRKGYSDDAPYDCIHVGAASSNKPTDLINQLKSPGRLFVPVGSASQNIIVYDKDRDGNVKERQIMGVMYVPLTDPQKQRSDFL</sequence>
<keyword evidence="4 7" id="KW-0489">Methyltransferase</keyword>
<dbReference type="InterPro" id="IPR000682">
    <property type="entry name" value="PCMT"/>
</dbReference>
<dbReference type="Proteomes" id="UP001139887">
    <property type="component" value="Unassembled WGS sequence"/>
</dbReference>
<dbReference type="PROSITE" id="PS01279">
    <property type="entry name" value="PCMT"/>
    <property type="match status" value="1"/>
</dbReference>
<evidence type="ECO:0000256" key="4">
    <source>
        <dbReference type="ARBA" id="ARBA00022603"/>
    </source>
</evidence>
<keyword evidence="6 7" id="KW-0949">S-adenosyl-L-methionine</keyword>
<organism evidence="8 9">
    <name type="scientific">Coemansia brasiliensis</name>
    <dbReference type="NCBI Taxonomy" id="2650707"/>
    <lineage>
        <taxon>Eukaryota</taxon>
        <taxon>Fungi</taxon>
        <taxon>Fungi incertae sedis</taxon>
        <taxon>Zoopagomycota</taxon>
        <taxon>Kickxellomycotina</taxon>
        <taxon>Kickxellomycetes</taxon>
        <taxon>Kickxellales</taxon>
        <taxon>Kickxellaceae</taxon>
        <taxon>Coemansia</taxon>
    </lineage>
</organism>
<dbReference type="Gene3D" id="3.40.50.150">
    <property type="entry name" value="Vaccinia Virus protein VP39"/>
    <property type="match status" value="1"/>
</dbReference>
<dbReference type="EMBL" id="JANBUW010000017">
    <property type="protein sequence ID" value="KAJ2851142.1"/>
    <property type="molecule type" value="Genomic_DNA"/>
</dbReference>
<dbReference type="GO" id="GO:0004719">
    <property type="term" value="F:protein-L-isoaspartate (D-aspartate) O-methyltransferase activity"/>
    <property type="evidence" value="ECO:0007669"/>
    <property type="project" value="UniProtKB-UniRule"/>
</dbReference>
<name>A0A9W8I950_9FUNG</name>
<evidence type="ECO:0000256" key="6">
    <source>
        <dbReference type="ARBA" id="ARBA00022691"/>
    </source>
</evidence>
<dbReference type="PANTHER" id="PTHR11579:SF0">
    <property type="entry name" value="PROTEIN-L-ISOASPARTATE(D-ASPARTATE) O-METHYLTRANSFERASE"/>
    <property type="match status" value="1"/>
</dbReference>